<evidence type="ECO:0000313" key="1">
    <source>
        <dbReference type="EMBL" id="CAH0473524.1"/>
    </source>
</evidence>
<organism evidence="1 2">
    <name type="scientific">Peronospora belbahrii</name>
    <dbReference type="NCBI Taxonomy" id="622444"/>
    <lineage>
        <taxon>Eukaryota</taxon>
        <taxon>Sar</taxon>
        <taxon>Stramenopiles</taxon>
        <taxon>Oomycota</taxon>
        <taxon>Peronosporomycetes</taxon>
        <taxon>Peronosporales</taxon>
        <taxon>Peronosporaceae</taxon>
        <taxon>Peronospora</taxon>
    </lineage>
</organism>
<gene>
    <name evidence="1" type="ORF">PBS003_LOCUS411</name>
</gene>
<comment type="caution">
    <text evidence="1">The sequence shown here is derived from an EMBL/GenBank/DDBJ whole genome shotgun (WGS) entry which is preliminary data.</text>
</comment>
<name>A0AAU9KIC7_9STRA</name>
<dbReference type="Proteomes" id="UP001160483">
    <property type="component" value="Unassembled WGS sequence"/>
</dbReference>
<dbReference type="AlphaFoldDB" id="A0AAU9KIC7"/>
<reference evidence="1" key="1">
    <citation type="submission" date="2021-11" db="EMBL/GenBank/DDBJ databases">
        <authorList>
            <person name="Islam A."/>
            <person name="Islam S."/>
            <person name="Flora M.S."/>
            <person name="Rahman M."/>
            <person name="Ziaur R.M."/>
            <person name="Epstein J.H."/>
            <person name="Hassan M."/>
            <person name="Klassen M."/>
            <person name="Woodard K."/>
            <person name="Webb A."/>
            <person name="Webby R.J."/>
            <person name="El Zowalaty M.E."/>
        </authorList>
    </citation>
    <scope>NUCLEOTIDE SEQUENCE</scope>
    <source>
        <strain evidence="1">Pbs3</strain>
    </source>
</reference>
<protein>
    <submittedName>
        <fullName evidence="1">Uncharacterized protein</fullName>
    </submittedName>
</protein>
<accession>A0AAU9KIC7</accession>
<evidence type="ECO:0000313" key="2">
    <source>
        <dbReference type="Proteomes" id="UP001160483"/>
    </source>
</evidence>
<proteinExistence type="predicted"/>
<sequence>MDTINSLSARVLSKALQKSDSFPGISLKTQTSHLSNSMKQHHTSMYKEERRLLAKGADKASTLLQGQCVHCSVAALHTVDGLTTTVHNAPYEHLKRSDTLEKKQLVAQRYRLDTIRTTALALVDA</sequence>
<dbReference type="EMBL" id="CAKKTJ010000086">
    <property type="protein sequence ID" value="CAH0473524.1"/>
    <property type="molecule type" value="Genomic_DNA"/>
</dbReference>